<dbReference type="EMBL" id="JACJQH010000019">
    <property type="protein sequence ID" value="MBD2196627.1"/>
    <property type="molecule type" value="Genomic_DNA"/>
</dbReference>
<protein>
    <submittedName>
        <fullName evidence="1">Uncharacterized protein</fullName>
    </submittedName>
</protein>
<organism evidence="1 2">
    <name type="scientific">Calothrix parietina FACHB-288</name>
    <dbReference type="NCBI Taxonomy" id="2692896"/>
    <lineage>
        <taxon>Bacteria</taxon>
        <taxon>Bacillati</taxon>
        <taxon>Cyanobacteriota</taxon>
        <taxon>Cyanophyceae</taxon>
        <taxon>Nostocales</taxon>
        <taxon>Calotrichaceae</taxon>
        <taxon>Calothrix</taxon>
    </lineage>
</organism>
<dbReference type="RefSeq" id="WP_190548512.1">
    <property type="nucleotide sequence ID" value="NZ_CAWPNO010000050.1"/>
</dbReference>
<sequence>MQLGIGLNNQLNSSYLPLDNYPELEFVYSIVRLVSSYKGPCMRVRRDNTVVDIPYTNKNLINLESLIQFVGSSVGYLVGWYDQGRKAKHSFQNDPLLQPRIVINGQFNPDGVVISSNYLLVDSAWLADHISTLIIRENASSINSSNWFLSTNVPTSSENVNLGYADSNTLSATQFGTTITYDNPSSNFPTNTTRVWAATSNGNNKKLYLNGVVVSNN</sequence>
<comment type="caution">
    <text evidence="1">The sequence shown here is derived from an EMBL/GenBank/DDBJ whole genome shotgun (WGS) entry which is preliminary data.</text>
</comment>
<dbReference type="Gene3D" id="2.60.120.200">
    <property type="match status" value="1"/>
</dbReference>
<dbReference type="Proteomes" id="UP000658514">
    <property type="component" value="Unassembled WGS sequence"/>
</dbReference>
<reference evidence="1 2" key="1">
    <citation type="journal article" date="2020" name="ISME J.">
        <title>Comparative genomics reveals insights into cyanobacterial evolution and habitat adaptation.</title>
        <authorList>
            <person name="Chen M.Y."/>
            <person name="Teng W.K."/>
            <person name="Zhao L."/>
            <person name="Hu C.X."/>
            <person name="Zhou Y.K."/>
            <person name="Han B.P."/>
            <person name="Song L.R."/>
            <person name="Shu W.S."/>
        </authorList>
    </citation>
    <scope>NUCLEOTIDE SEQUENCE [LARGE SCALE GENOMIC DNA]</scope>
    <source>
        <strain evidence="1 2">FACHB-288</strain>
    </source>
</reference>
<evidence type="ECO:0000313" key="2">
    <source>
        <dbReference type="Proteomes" id="UP000658514"/>
    </source>
</evidence>
<name>A0ABR8ADL2_9CYAN</name>
<gene>
    <name evidence="1" type="ORF">H6G24_14140</name>
</gene>
<evidence type="ECO:0000313" key="1">
    <source>
        <dbReference type="EMBL" id="MBD2196627.1"/>
    </source>
</evidence>
<accession>A0ABR8ADL2</accession>
<proteinExistence type="predicted"/>
<keyword evidence="2" id="KW-1185">Reference proteome</keyword>